<name>A0A0C3KFC2_9AGAM</name>
<organism evidence="1 2">
    <name type="scientific">Tulasnella calospora MUT 4182</name>
    <dbReference type="NCBI Taxonomy" id="1051891"/>
    <lineage>
        <taxon>Eukaryota</taxon>
        <taxon>Fungi</taxon>
        <taxon>Dikarya</taxon>
        <taxon>Basidiomycota</taxon>
        <taxon>Agaricomycotina</taxon>
        <taxon>Agaricomycetes</taxon>
        <taxon>Cantharellales</taxon>
        <taxon>Tulasnellaceae</taxon>
        <taxon>Tulasnella</taxon>
    </lineage>
</organism>
<dbReference type="Proteomes" id="UP000054248">
    <property type="component" value="Unassembled WGS sequence"/>
</dbReference>
<gene>
    <name evidence="1" type="ORF">M407DRAFT_11019</name>
</gene>
<keyword evidence="2" id="KW-1185">Reference proteome</keyword>
<accession>A0A0C3KFC2</accession>
<evidence type="ECO:0000313" key="1">
    <source>
        <dbReference type="EMBL" id="KIO20183.1"/>
    </source>
</evidence>
<dbReference type="OrthoDB" id="10325420at2759"/>
<dbReference type="EMBL" id="KN823183">
    <property type="protein sequence ID" value="KIO20183.1"/>
    <property type="molecule type" value="Genomic_DNA"/>
</dbReference>
<dbReference type="AlphaFoldDB" id="A0A0C3KFC2"/>
<protein>
    <submittedName>
        <fullName evidence="1">Uncharacterized protein</fullName>
    </submittedName>
</protein>
<proteinExistence type="predicted"/>
<dbReference type="HOGENOM" id="CLU_135197_0_0_1"/>
<evidence type="ECO:0000313" key="2">
    <source>
        <dbReference type="Proteomes" id="UP000054248"/>
    </source>
</evidence>
<sequence>MAATTAGVPSATVGDLALGNVPSICSVLTGASHRNFFAISLNESQFKGADPDDTFTLDPRIIHTWDWLFEQGVEYLQDLVKPIGPIESLSFAEASDEIGIPINSWLKYLSKDMIPY</sequence>
<reference evidence="1 2" key="1">
    <citation type="submission" date="2014-04" db="EMBL/GenBank/DDBJ databases">
        <authorList>
            <consortium name="DOE Joint Genome Institute"/>
            <person name="Kuo A."/>
            <person name="Girlanda M."/>
            <person name="Perotto S."/>
            <person name="Kohler A."/>
            <person name="Nagy L.G."/>
            <person name="Floudas D."/>
            <person name="Copeland A."/>
            <person name="Barry K.W."/>
            <person name="Cichocki N."/>
            <person name="Veneault-Fourrey C."/>
            <person name="LaButti K."/>
            <person name="Lindquist E.A."/>
            <person name="Lipzen A."/>
            <person name="Lundell T."/>
            <person name="Morin E."/>
            <person name="Murat C."/>
            <person name="Sun H."/>
            <person name="Tunlid A."/>
            <person name="Henrissat B."/>
            <person name="Grigoriev I.V."/>
            <person name="Hibbett D.S."/>
            <person name="Martin F."/>
            <person name="Nordberg H.P."/>
            <person name="Cantor M.N."/>
            <person name="Hua S.X."/>
        </authorList>
    </citation>
    <scope>NUCLEOTIDE SEQUENCE [LARGE SCALE GENOMIC DNA]</scope>
    <source>
        <strain evidence="1 2">MUT 4182</strain>
    </source>
</reference>
<reference evidence="2" key="2">
    <citation type="submission" date="2015-01" db="EMBL/GenBank/DDBJ databases">
        <title>Evolutionary Origins and Diversification of the Mycorrhizal Mutualists.</title>
        <authorList>
            <consortium name="DOE Joint Genome Institute"/>
            <consortium name="Mycorrhizal Genomics Consortium"/>
            <person name="Kohler A."/>
            <person name="Kuo A."/>
            <person name="Nagy L.G."/>
            <person name="Floudas D."/>
            <person name="Copeland A."/>
            <person name="Barry K.W."/>
            <person name="Cichocki N."/>
            <person name="Veneault-Fourrey C."/>
            <person name="LaButti K."/>
            <person name="Lindquist E.A."/>
            <person name="Lipzen A."/>
            <person name="Lundell T."/>
            <person name="Morin E."/>
            <person name="Murat C."/>
            <person name="Riley R."/>
            <person name="Ohm R."/>
            <person name="Sun H."/>
            <person name="Tunlid A."/>
            <person name="Henrissat B."/>
            <person name="Grigoriev I.V."/>
            <person name="Hibbett D.S."/>
            <person name="Martin F."/>
        </authorList>
    </citation>
    <scope>NUCLEOTIDE SEQUENCE [LARGE SCALE GENOMIC DNA]</scope>
    <source>
        <strain evidence="2">MUT 4182</strain>
    </source>
</reference>